<dbReference type="InterPro" id="IPR004919">
    <property type="entry name" value="GmrSD_N"/>
</dbReference>
<proteinExistence type="predicted"/>
<evidence type="ECO:0000259" key="1">
    <source>
        <dbReference type="Pfam" id="PF03235"/>
    </source>
</evidence>
<evidence type="ECO:0000313" key="2">
    <source>
        <dbReference type="EMBL" id="MBN7774153.1"/>
    </source>
</evidence>
<dbReference type="PANTHER" id="PTHR39639:SF1">
    <property type="entry name" value="DUF262 DOMAIN-CONTAINING PROTEIN"/>
    <property type="match status" value="1"/>
</dbReference>
<name>A0A939DBD6_CLOAM</name>
<comment type="caution">
    <text evidence="2">The sequence shown here is derived from an EMBL/GenBank/DDBJ whole genome shotgun (WGS) entry which is preliminary data.</text>
</comment>
<keyword evidence="3" id="KW-1185">Reference proteome</keyword>
<organism evidence="2 3">
    <name type="scientific">Clostridium aminobutyricum</name>
    <dbReference type="NCBI Taxonomy" id="33953"/>
    <lineage>
        <taxon>Bacteria</taxon>
        <taxon>Bacillati</taxon>
        <taxon>Bacillota</taxon>
        <taxon>Clostridia</taxon>
        <taxon>Eubacteriales</taxon>
        <taxon>Clostridiaceae</taxon>
        <taxon>Clostridium</taxon>
    </lineage>
</organism>
<protein>
    <submittedName>
        <fullName evidence="2">DUF262 domain-containing protein</fullName>
    </submittedName>
</protein>
<dbReference type="Pfam" id="PF03235">
    <property type="entry name" value="GmrSD_N"/>
    <property type="match status" value="1"/>
</dbReference>
<dbReference type="RefSeq" id="WP_206582992.1">
    <property type="nucleotide sequence ID" value="NZ_JAFJZZ010000006.1"/>
</dbReference>
<reference evidence="2" key="1">
    <citation type="submission" date="2021-02" db="EMBL/GenBank/DDBJ databases">
        <title>Abyssanaerobacter marinus gen.nov., sp., nov, anaerobic bacterium isolated from the Onnuri vent field of Indian Ocean and suggestion of Mogibacteriaceae fam. nov., and proposal of reclassification of ambiguous this family's genus member.</title>
        <authorList>
            <person name="Kim Y.J."/>
            <person name="Yang J.-A."/>
        </authorList>
    </citation>
    <scope>NUCLEOTIDE SEQUENCE</scope>
    <source>
        <strain evidence="2">DSM 2634</strain>
    </source>
</reference>
<dbReference type="AlphaFoldDB" id="A0A939DBD6"/>
<dbReference type="PANTHER" id="PTHR39639">
    <property type="entry name" value="CHROMOSOME 16, WHOLE GENOME SHOTGUN SEQUENCE"/>
    <property type="match status" value="1"/>
</dbReference>
<sequence>MDTWYDLENFDDEEAIAINEYDITVSPNDFNISTLFSLMDNGVIKLPAFQRNYVWDIKAASKLIESIILGLPIPQVFLYEKGKNNFLIIDGQQRLLSIYFFMKERFPNAEGRKLLRNYLTGDEVIDKAFLSDDRYFSNFSLKLPAPIATEKNKLDGLKFETLSDNKHSFEFLRTIRSVVIKQNEPEDADSSMYEIFNRLNTGGQKLKPQEIRMSLYYSNFYKMLFEVNLEKRWRELIGQQSIDLNFKDIEILIRAYAMLFDHTEYKATMTKFLNRFSKISGGFDDELNKYLRRLFMSFLESTENLSSRDFFSSNGKFNISLFESVFVATCSSFFKSKDILTGKITKESVLALKSDDDFREASQSSVGSKANVTTRMSRAIDLIIVE</sequence>
<dbReference type="Proteomes" id="UP000664545">
    <property type="component" value="Unassembled WGS sequence"/>
</dbReference>
<dbReference type="EMBL" id="JAFJZZ010000006">
    <property type="protein sequence ID" value="MBN7774153.1"/>
    <property type="molecule type" value="Genomic_DNA"/>
</dbReference>
<accession>A0A939DBD6</accession>
<evidence type="ECO:0000313" key="3">
    <source>
        <dbReference type="Proteomes" id="UP000664545"/>
    </source>
</evidence>
<feature type="domain" description="GmrSD restriction endonucleases N-terminal" evidence="1">
    <location>
        <begin position="32"/>
        <end position="216"/>
    </location>
</feature>
<gene>
    <name evidence="2" type="ORF">JYB65_12330</name>
</gene>